<reference evidence="2" key="1">
    <citation type="journal article" date="2022" name="Cell">
        <title>Design, construction, and in vivo augmentation of a complex gut microbiome.</title>
        <authorList>
            <person name="Cheng A.G."/>
            <person name="Ho P.Y."/>
            <person name="Aranda-Diaz A."/>
            <person name="Jain S."/>
            <person name="Yu F.B."/>
            <person name="Meng X."/>
            <person name="Wang M."/>
            <person name="Iakiviak M."/>
            <person name="Nagashima K."/>
            <person name="Zhao A."/>
            <person name="Murugkar P."/>
            <person name="Patil A."/>
            <person name="Atabakhsh K."/>
            <person name="Weakley A."/>
            <person name="Yan J."/>
            <person name="Brumbaugh A.R."/>
            <person name="Higginbottom S."/>
            <person name="Dimas A."/>
            <person name="Shiver A.L."/>
            <person name="Deutschbauer A."/>
            <person name="Neff N."/>
            <person name="Sonnenburg J.L."/>
            <person name="Huang K.C."/>
            <person name="Fischbach M.A."/>
        </authorList>
    </citation>
    <scope>NUCLEOTIDE SEQUENCE</scope>
    <source>
        <strain evidence="2">DSM 19829</strain>
    </source>
</reference>
<organism evidence="2 3">
    <name type="scientific">Ruminococcus gauvreauii</name>
    <dbReference type="NCBI Taxonomy" id="438033"/>
    <lineage>
        <taxon>Bacteria</taxon>
        <taxon>Bacillati</taxon>
        <taxon>Bacillota</taxon>
        <taxon>Clostridia</taxon>
        <taxon>Eubacteriales</taxon>
        <taxon>Oscillospiraceae</taxon>
        <taxon>Ruminococcus</taxon>
    </lineage>
</organism>
<feature type="transmembrane region" description="Helical" evidence="1">
    <location>
        <begin position="40"/>
        <end position="58"/>
    </location>
</feature>
<dbReference type="EMBL" id="CP102290">
    <property type="protein sequence ID" value="UWP60615.1"/>
    <property type="molecule type" value="Genomic_DNA"/>
</dbReference>
<proteinExistence type="predicted"/>
<dbReference type="Pfam" id="PF10825">
    <property type="entry name" value="DUF2752"/>
    <property type="match status" value="1"/>
</dbReference>
<gene>
    <name evidence="2" type="ORF">NQ502_06180</name>
</gene>
<dbReference type="Proteomes" id="UP001060164">
    <property type="component" value="Chromosome"/>
</dbReference>
<evidence type="ECO:0000313" key="3">
    <source>
        <dbReference type="Proteomes" id="UP001060164"/>
    </source>
</evidence>
<evidence type="ECO:0000256" key="1">
    <source>
        <dbReference type="SAM" id="Phobius"/>
    </source>
</evidence>
<protein>
    <submittedName>
        <fullName evidence="2">DUF2752 domain-containing protein</fullName>
    </submittedName>
</protein>
<evidence type="ECO:0000313" key="2">
    <source>
        <dbReference type="EMBL" id="UWP60615.1"/>
    </source>
</evidence>
<keyword evidence="1" id="KW-1133">Transmembrane helix</keyword>
<name>A0ABY5VJ69_9FIRM</name>
<accession>A0ABY5VJ69</accession>
<dbReference type="InterPro" id="IPR021215">
    <property type="entry name" value="DUF2752"/>
</dbReference>
<keyword evidence="1" id="KW-0812">Transmembrane</keyword>
<keyword evidence="3" id="KW-1185">Reference proteome</keyword>
<feature type="transmembrane region" description="Helical" evidence="1">
    <location>
        <begin position="79"/>
        <end position="104"/>
    </location>
</feature>
<keyword evidence="1" id="KW-0472">Membrane</keyword>
<dbReference type="RefSeq" id="WP_169579941.1">
    <property type="nucleotide sequence ID" value="NZ_CABLBR010000002.1"/>
</dbReference>
<sequence length="109" mass="12536">MRKLFMHPCIFHQVTGFYCPGCGGTRAVLALVKGNMIQSFLYHPIVVYTAGLLIWYGISHVLEWMTKGKLKIGMRFRNGYVYAGLFIVLINWLIRNFLLFQYGITLGDL</sequence>